<sequence>MALVMPLLISVVPSMGSTAKSHSGPSPLPTSSPL</sequence>
<proteinExistence type="predicted"/>
<name>A0A916LFE5_MYCTX</name>
<evidence type="ECO:0000313" key="2">
    <source>
        <dbReference type="EMBL" id="COZ50415.1"/>
    </source>
</evidence>
<dbReference type="Proteomes" id="UP000039021">
    <property type="component" value="Unassembled WGS sequence"/>
</dbReference>
<gene>
    <name evidence="2" type="ORF">ERS007739_03828</name>
</gene>
<evidence type="ECO:0000313" key="3">
    <source>
        <dbReference type="Proteomes" id="UP000039021"/>
    </source>
</evidence>
<feature type="region of interest" description="Disordered" evidence="1">
    <location>
        <begin position="15"/>
        <end position="34"/>
    </location>
</feature>
<evidence type="ECO:0000256" key="1">
    <source>
        <dbReference type="SAM" id="MobiDB-lite"/>
    </source>
</evidence>
<accession>A0A916LFE5</accession>
<dbReference type="AlphaFoldDB" id="A0A916LFE5"/>
<protein>
    <submittedName>
        <fullName evidence="2">Uncharacterized protein</fullName>
    </submittedName>
</protein>
<comment type="caution">
    <text evidence="2">The sequence shown here is derived from an EMBL/GenBank/DDBJ whole genome shotgun (WGS) entry which is preliminary data.</text>
</comment>
<organism evidence="2 3">
    <name type="scientific">Mycobacterium tuberculosis</name>
    <dbReference type="NCBI Taxonomy" id="1773"/>
    <lineage>
        <taxon>Bacteria</taxon>
        <taxon>Bacillati</taxon>
        <taxon>Actinomycetota</taxon>
        <taxon>Actinomycetes</taxon>
        <taxon>Mycobacteriales</taxon>
        <taxon>Mycobacteriaceae</taxon>
        <taxon>Mycobacterium</taxon>
        <taxon>Mycobacterium tuberculosis complex</taxon>
    </lineage>
</organism>
<dbReference type="EMBL" id="CSBK01002114">
    <property type="protein sequence ID" value="COZ50415.1"/>
    <property type="molecule type" value="Genomic_DNA"/>
</dbReference>
<reference evidence="3" key="1">
    <citation type="submission" date="2015-03" db="EMBL/GenBank/DDBJ databases">
        <authorList>
            <consortium name="Pathogen Informatics"/>
        </authorList>
    </citation>
    <scope>NUCLEOTIDE SEQUENCE [LARGE SCALE GENOMIC DNA]</scope>
    <source>
        <strain evidence="3">N09902308</strain>
    </source>
</reference>